<proteinExistence type="predicted"/>
<gene>
    <name evidence="2" type="ORF">ENS29_11990</name>
</gene>
<accession>A0A7C4RT81</accession>
<evidence type="ECO:0000259" key="1">
    <source>
        <dbReference type="Pfam" id="PF02754"/>
    </source>
</evidence>
<feature type="domain" description="Cysteine-rich" evidence="1">
    <location>
        <begin position="8"/>
        <end position="85"/>
    </location>
</feature>
<dbReference type="PANTHER" id="PTHR30296:SF0">
    <property type="entry name" value="LACTATE UTILIZATION PROTEIN A"/>
    <property type="match status" value="1"/>
</dbReference>
<dbReference type="PANTHER" id="PTHR30296">
    <property type="entry name" value="UNCHARACTERIZED PROTEIN YKGE"/>
    <property type="match status" value="1"/>
</dbReference>
<dbReference type="GO" id="GO:0005829">
    <property type="term" value="C:cytosol"/>
    <property type="evidence" value="ECO:0007669"/>
    <property type="project" value="TreeGrafter"/>
</dbReference>
<name>A0A7C4RT81_9BACT</name>
<dbReference type="GO" id="GO:0016491">
    <property type="term" value="F:oxidoreductase activity"/>
    <property type="evidence" value="ECO:0007669"/>
    <property type="project" value="UniProtKB-ARBA"/>
</dbReference>
<dbReference type="EMBL" id="DSUH01000274">
    <property type="protein sequence ID" value="HGU33566.1"/>
    <property type="molecule type" value="Genomic_DNA"/>
</dbReference>
<reference evidence="2" key="1">
    <citation type="journal article" date="2020" name="mSystems">
        <title>Genome- and Community-Level Interaction Insights into Carbon Utilization and Element Cycling Functions of Hydrothermarchaeota in Hydrothermal Sediment.</title>
        <authorList>
            <person name="Zhou Z."/>
            <person name="Liu Y."/>
            <person name="Xu W."/>
            <person name="Pan J."/>
            <person name="Luo Z.H."/>
            <person name="Li M."/>
        </authorList>
    </citation>
    <scope>NUCLEOTIDE SEQUENCE [LARGE SCALE GENOMIC DNA]</scope>
    <source>
        <strain evidence="2">SpSt-477</strain>
    </source>
</reference>
<sequence>MGTVSVAIPCLMQASDPNPIQAVVNVLERLGIRVVLPKRHTCCGQPAFNSGYHKQAAEVARHFLITFEQADVLVCPSGSCVHMIRHGFPILFADDPARRQAAAEIGKRTYEFTEFLVDVLHIEDVGARFQASVTYHDSCHLARALGIRRQPRALLSKVRDLQLIEMDDSDRCCGFGGTFSIKYPQISMALADDKIASIVKTGADIVVGCDIGCLMHIQGRLAKIHSNIQAMHLALILACS</sequence>
<protein>
    <submittedName>
        <fullName evidence="2">(Fe-S)-binding protein</fullName>
    </submittedName>
</protein>
<evidence type="ECO:0000313" key="2">
    <source>
        <dbReference type="EMBL" id="HGU33566.1"/>
    </source>
</evidence>
<dbReference type="InterPro" id="IPR004017">
    <property type="entry name" value="Cys_rich_dom"/>
</dbReference>
<dbReference type="Pfam" id="PF02754">
    <property type="entry name" value="CCG"/>
    <property type="match status" value="2"/>
</dbReference>
<organism evidence="2">
    <name type="scientific">Desulfatirhabdium butyrativorans</name>
    <dbReference type="NCBI Taxonomy" id="340467"/>
    <lineage>
        <taxon>Bacteria</taxon>
        <taxon>Pseudomonadati</taxon>
        <taxon>Thermodesulfobacteriota</taxon>
        <taxon>Desulfobacteria</taxon>
        <taxon>Desulfobacterales</taxon>
        <taxon>Desulfatirhabdiaceae</taxon>
        <taxon>Desulfatirhabdium</taxon>
    </lineage>
</organism>
<feature type="domain" description="Cysteine-rich" evidence="1">
    <location>
        <begin position="133"/>
        <end position="218"/>
    </location>
</feature>
<comment type="caution">
    <text evidence="2">The sequence shown here is derived from an EMBL/GenBank/DDBJ whole genome shotgun (WGS) entry which is preliminary data.</text>
</comment>
<dbReference type="AlphaFoldDB" id="A0A7C4RT81"/>